<evidence type="ECO:0000313" key="2">
    <source>
        <dbReference type="EMBL" id="EPY15250.1"/>
    </source>
</evidence>
<feature type="region of interest" description="Disordered" evidence="1">
    <location>
        <begin position="86"/>
        <end position="142"/>
    </location>
</feature>
<feature type="region of interest" description="Disordered" evidence="1">
    <location>
        <begin position="21"/>
        <end position="62"/>
    </location>
</feature>
<gene>
    <name evidence="2" type="ORF">STCU_12199</name>
</gene>
<comment type="caution">
    <text evidence="2">The sequence shown here is derived from an EMBL/GenBank/DDBJ whole genome shotgun (WGS) entry which is preliminary data.</text>
</comment>
<evidence type="ECO:0000313" key="3">
    <source>
        <dbReference type="Proteomes" id="UP000015354"/>
    </source>
</evidence>
<feature type="compositionally biased region" description="Low complexity" evidence="1">
    <location>
        <begin position="47"/>
        <end position="56"/>
    </location>
</feature>
<accession>S9UXI5</accession>
<organism evidence="2 3">
    <name type="scientific">Strigomonas culicis</name>
    <dbReference type="NCBI Taxonomy" id="28005"/>
    <lineage>
        <taxon>Eukaryota</taxon>
        <taxon>Discoba</taxon>
        <taxon>Euglenozoa</taxon>
        <taxon>Kinetoplastea</taxon>
        <taxon>Metakinetoplastina</taxon>
        <taxon>Trypanosomatida</taxon>
        <taxon>Trypanosomatidae</taxon>
        <taxon>Strigomonadinae</taxon>
        <taxon>Strigomonas</taxon>
    </lineage>
</organism>
<dbReference type="OrthoDB" id="242583at2759"/>
<dbReference type="Proteomes" id="UP000015354">
    <property type="component" value="Unassembled WGS sequence"/>
</dbReference>
<evidence type="ECO:0000256" key="1">
    <source>
        <dbReference type="SAM" id="MobiDB-lite"/>
    </source>
</evidence>
<name>S9UXI5_9TRYP</name>
<dbReference type="EMBL" id="ATMH01012340">
    <property type="protein sequence ID" value="EPY15250.1"/>
    <property type="molecule type" value="Genomic_DNA"/>
</dbReference>
<proteinExistence type="predicted"/>
<keyword evidence="3" id="KW-1185">Reference proteome</keyword>
<protein>
    <submittedName>
        <fullName evidence="2">Uncharacterized protein</fullName>
    </submittedName>
</protein>
<reference evidence="2 3" key="1">
    <citation type="journal article" date="2013" name="PLoS ONE">
        <title>Predicting the Proteins of Angomonas deanei, Strigomonas culicis and Their Respective Endosymbionts Reveals New Aspects of the Trypanosomatidae Family.</title>
        <authorList>
            <person name="Motta M.C."/>
            <person name="Martins A.C."/>
            <person name="de Souza S.S."/>
            <person name="Catta-Preta C.M."/>
            <person name="Silva R."/>
            <person name="Klein C.C."/>
            <person name="de Almeida L.G."/>
            <person name="de Lima Cunha O."/>
            <person name="Ciapina L.P."/>
            <person name="Brocchi M."/>
            <person name="Colabardini A.C."/>
            <person name="de Araujo Lima B."/>
            <person name="Machado C.R."/>
            <person name="de Almeida Soares C.M."/>
            <person name="Probst C.M."/>
            <person name="de Menezes C.B."/>
            <person name="Thompson C.E."/>
            <person name="Bartholomeu D.C."/>
            <person name="Gradia D.F."/>
            <person name="Pavoni D.P."/>
            <person name="Grisard E.C."/>
            <person name="Fantinatti-Garboggini F."/>
            <person name="Marchini F.K."/>
            <person name="Rodrigues-Luiz G.F."/>
            <person name="Wagner G."/>
            <person name="Goldman G.H."/>
            <person name="Fietto J.L."/>
            <person name="Elias M.C."/>
            <person name="Goldman M.H."/>
            <person name="Sagot M.F."/>
            <person name="Pereira M."/>
            <person name="Stoco P.H."/>
            <person name="de Mendonca-Neto R.P."/>
            <person name="Teixeira S.M."/>
            <person name="Maciel T.E."/>
            <person name="de Oliveira Mendes T.A."/>
            <person name="Urmenyi T.P."/>
            <person name="de Souza W."/>
            <person name="Schenkman S."/>
            <person name="de Vasconcelos A.T."/>
        </authorList>
    </citation>
    <scope>NUCLEOTIDE SEQUENCE [LARGE SCALE GENOMIC DNA]</scope>
</reference>
<dbReference type="AlphaFoldDB" id="S9UXI5"/>
<feature type="compositionally biased region" description="Polar residues" evidence="1">
    <location>
        <begin position="110"/>
        <end position="121"/>
    </location>
</feature>
<feature type="compositionally biased region" description="Basic and acidic residues" evidence="1">
    <location>
        <begin position="86"/>
        <end position="101"/>
    </location>
</feature>
<sequence length="479" mass="53173">MGNMPTDTNLFCDRALFKQFPGWPDATPGEALDPSEEAEPPAPSTAPAPSGATRSAAGGGDDLLGVDLLLLHDDPTAPRTIEDEERALQQRHAAEEEAAREDGEEESDDGTSMSMSVSTPLESILVRRRPPSMSPRSWSNFDKETTPEKDIFRLIASRLAPPPSMSKDPMAKENVFYQAVVEIQQALTERRDIPPASAAFQSVWRWVLVDDLYHLLSREQRQRLPFYKGLVNFLRLHGTVFELSNDFRYVIAHDPSGVPAPYTPTQRDFSFEERAILPGDFDTDPSATATLIGEEDRTRHREAIGNSQIPTSRKQLAVLDPHNPLLLSSVLHEEVAKLVPPRGHMLKSHLLGSLPPIMRAAFPVSYNFAANVDLQVFRDHGVECVRRASALAGPPTTPREEPTLSLEEAVEVLRESIPEHGATPRALVRMYLPNEVVETFRAKMGSILTAARAYPQYFEIEENSSALGEFVIRLKESGR</sequence>